<keyword evidence="4" id="KW-0560">Oxidoreductase</keyword>
<evidence type="ECO:0000256" key="1">
    <source>
        <dbReference type="ARBA" id="ARBA00004141"/>
    </source>
</evidence>
<dbReference type="InterPro" id="IPR017938">
    <property type="entry name" value="Riboflavin_synthase-like_b-brl"/>
</dbReference>
<feature type="domain" description="FAD-binding FR-type" evidence="7">
    <location>
        <begin position="337"/>
        <end position="447"/>
    </location>
</feature>
<feature type="transmembrane region" description="Helical" evidence="6">
    <location>
        <begin position="137"/>
        <end position="165"/>
    </location>
</feature>
<feature type="transmembrane region" description="Helical" evidence="6">
    <location>
        <begin position="599"/>
        <end position="618"/>
    </location>
</feature>
<gene>
    <name evidence="8" type="ORF">SPRG_02088</name>
</gene>
<dbReference type="InterPro" id="IPR050369">
    <property type="entry name" value="RBOH/FRE"/>
</dbReference>
<dbReference type="Proteomes" id="UP000030745">
    <property type="component" value="Unassembled WGS sequence"/>
</dbReference>
<evidence type="ECO:0000256" key="4">
    <source>
        <dbReference type="ARBA" id="ARBA00023002"/>
    </source>
</evidence>
<protein>
    <recommendedName>
        <fullName evidence="7">FAD-binding FR-type domain-containing protein</fullName>
    </recommendedName>
</protein>
<evidence type="ECO:0000256" key="2">
    <source>
        <dbReference type="ARBA" id="ARBA00022692"/>
    </source>
</evidence>
<sequence>MAPNAPPVVHDAGTPQYHNVTTPVYRATTTKSDPVQSAPSLFVHWVIGLLLAFSVFTITVYYMPIRDPVTLNVLNKWWNVNPKIKGSGHSEMTMPTYFFFGVVLPVLVAFLLVRFVTKGVPAPVPHLSHWLHRKPRFAFSLVSYGEILFLIVVTVGNVLFFYYFYSARVTAKTTYDKRIGVAAKTLGFSTLYNMAFLALPATRHCFWMEWLGIPYAHGIKYHRWLGIVTIVALILHTAFYIKDYANDDDLIGLLPCFNCNIGAGEGKSRWVNSFGWLSGIAMFIMGLTSMPFIRRRFYNVFYVTHFLFIPAAYFAVLHWGNIVLWLFTTTVLYIVNRMMSSATIQAPVIIQKAAAYPHDVTELVFECATSYQAGDVVYLKVPSVSKTQWHPFSVASTPLHTPGSLTVYIKTLGQWSGQVHEYIRQCTASGVDPVVYMDGGYVSPALVPASYEKVVFIGGGIGVTPLMAQIMHVLYTHPSQEVHLIWHVRDVRMMVQFQQWFHEATAVADHSRLHLHLYVTQPPTTVMTIQDAPMTSTVFDLKASSIPARPYANLSVMRQVLLMLVAFFCAGGLLIIVRYSNKIAVVDKTYWPLQRTVEFVAVVVGAYWAYVVVLIKPYKPLATAVTKTPVDIKAKDAMTIDAFVTHYKVQYCRADWPSLWANITNGIEKTLTPKIGVYVSGPKTLSRTVDAMANSTLFDVHHEEFEM</sequence>
<evidence type="ECO:0000313" key="9">
    <source>
        <dbReference type="Proteomes" id="UP000030745"/>
    </source>
</evidence>
<dbReference type="SFLD" id="SFLDG01168">
    <property type="entry name" value="Ferric_reductase_subgroup_(FRE"/>
    <property type="match status" value="1"/>
</dbReference>
<dbReference type="SUPFAM" id="SSF63380">
    <property type="entry name" value="Riboflavin synthase domain-like"/>
    <property type="match status" value="1"/>
</dbReference>
<dbReference type="PANTHER" id="PTHR11972">
    <property type="entry name" value="NADPH OXIDASE"/>
    <property type="match status" value="1"/>
</dbReference>
<evidence type="ECO:0000259" key="7">
    <source>
        <dbReference type="PROSITE" id="PS51384"/>
    </source>
</evidence>
<feature type="transmembrane region" description="Helical" evidence="6">
    <location>
        <begin position="97"/>
        <end position="116"/>
    </location>
</feature>
<proteinExistence type="predicted"/>
<dbReference type="CDD" id="cd06186">
    <property type="entry name" value="NOX_Duox_like_FAD_NADP"/>
    <property type="match status" value="1"/>
</dbReference>
<evidence type="ECO:0000256" key="3">
    <source>
        <dbReference type="ARBA" id="ARBA00022989"/>
    </source>
</evidence>
<feature type="transmembrane region" description="Helical" evidence="6">
    <location>
        <begin position="41"/>
        <end position="63"/>
    </location>
</feature>
<dbReference type="InterPro" id="IPR013121">
    <property type="entry name" value="Fe_red_NAD-bd_6"/>
</dbReference>
<dbReference type="GeneID" id="24124653"/>
<dbReference type="SFLD" id="SFLDS00052">
    <property type="entry name" value="Ferric_Reductase_Domain"/>
    <property type="match status" value="1"/>
</dbReference>
<dbReference type="SUPFAM" id="SSF52343">
    <property type="entry name" value="Ferredoxin reductase-like, C-terminal NADP-linked domain"/>
    <property type="match status" value="1"/>
</dbReference>
<evidence type="ECO:0000256" key="6">
    <source>
        <dbReference type="SAM" id="Phobius"/>
    </source>
</evidence>
<dbReference type="OrthoDB" id="75426at2759"/>
<keyword evidence="2 6" id="KW-0812">Transmembrane</keyword>
<evidence type="ECO:0000313" key="8">
    <source>
        <dbReference type="EMBL" id="KDO33277.1"/>
    </source>
</evidence>
<comment type="subcellular location">
    <subcellularLocation>
        <location evidence="1">Membrane</location>
        <topology evidence="1">Multi-pass membrane protein</topology>
    </subcellularLocation>
</comment>
<feature type="transmembrane region" description="Helical" evidence="6">
    <location>
        <begin position="274"/>
        <end position="293"/>
    </location>
</feature>
<reference evidence="8 9" key="1">
    <citation type="journal article" date="2013" name="PLoS Genet.">
        <title>Distinctive expansion of potential virulence genes in the genome of the oomycete fish pathogen Saprolegnia parasitica.</title>
        <authorList>
            <person name="Jiang R.H."/>
            <person name="de Bruijn I."/>
            <person name="Haas B.J."/>
            <person name="Belmonte R."/>
            <person name="Lobach L."/>
            <person name="Christie J."/>
            <person name="van den Ackerveken G."/>
            <person name="Bottin A."/>
            <person name="Bulone V."/>
            <person name="Diaz-Moreno S.M."/>
            <person name="Dumas B."/>
            <person name="Fan L."/>
            <person name="Gaulin E."/>
            <person name="Govers F."/>
            <person name="Grenville-Briggs L.J."/>
            <person name="Horner N.R."/>
            <person name="Levin J.Z."/>
            <person name="Mammella M."/>
            <person name="Meijer H.J."/>
            <person name="Morris P."/>
            <person name="Nusbaum C."/>
            <person name="Oome S."/>
            <person name="Phillips A.J."/>
            <person name="van Rooyen D."/>
            <person name="Rzeszutek E."/>
            <person name="Saraiva M."/>
            <person name="Secombes C.J."/>
            <person name="Seidl M.F."/>
            <person name="Snel B."/>
            <person name="Stassen J.H."/>
            <person name="Sykes S."/>
            <person name="Tripathy S."/>
            <person name="van den Berg H."/>
            <person name="Vega-Arreguin J.C."/>
            <person name="Wawra S."/>
            <person name="Young S.K."/>
            <person name="Zeng Q."/>
            <person name="Dieguez-Uribeondo J."/>
            <person name="Russ C."/>
            <person name="Tyler B.M."/>
            <person name="van West P."/>
        </authorList>
    </citation>
    <scope>NUCLEOTIDE SEQUENCE [LARGE SCALE GENOMIC DNA]</scope>
    <source>
        <strain evidence="8 9">CBS 223.65</strain>
    </source>
</reference>
<dbReference type="PROSITE" id="PS51384">
    <property type="entry name" value="FAD_FR"/>
    <property type="match status" value="1"/>
</dbReference>
<dbReference type="GO" id="GO:0016491">
    <property type="term" value="F:oxidoreductase activity"/>
    <property type="evidence" value="ECO:0007669"/>
    <property type="project" value="UniProtKB-KW"/>
</dbReference>
<dbReference type="AlphaFoldDB" id="A0A067D2M8"/>
<dbReference type="VEuPathDB" id="FungiDB:SPRG_02088"/>
<organism evidence="8 9">
    <name type="scientific">Saprolegnia parasitica (strain CBS 223.65)</name>
    <dbReference type="NCBI Taxonomy" id="695850"/>
    <lineage>
        <taxon>Eukaryota</taxon>
        <taxon>Sar</taxon>
        <taxon>Stramenopiles</taxon>
        <taxon>Oomycota</taxon>
        <taxon>Saprolegniomycetes</taxon>
        <taxon>Saprolegniales</taxon>
        <taxon>Saprolegniaceae</taxon>
        <taxon>Saprolegnia</taxon>
    </lineage>
</organism>
<dbReference type="InterPro" id="IPR017927">
    <property type="entry name" value="FAD-bd_FR_type"/>
</dbReference>
<dbReference type="RefSeq" id="XP_012196031.1">
    <property type="nucleotide sequence ID" value="XM_012340641.1"/>
</dbReference>
<name>A0A067D2M8_SAPPC</name>
<dbReference type="KEGG" id="spar:SPRG_02088"/>
<dbReference type="Pfam" id="PF08030">
    <property type="entry name" value="NAD_binding_6"/>
    <property type="match status" value="1"/>
</dbReference>
<keyword evidence="5 6" id="KW-0472">Membrane</keyword>
<dbReference type="Pfam" id="PF01794">
    <property type="entry name" value="Ferric_reduct"/>
    <property type="match status" value="1"/>
</dbReference>
<feature type="transmembrane region" description="Helical" evidence="6">
    <location>
        <begin position="223"/>
        <end position="241"/>
    </location>
</feature>
<feature type="transmembrane region" description="Helical" evidence="6">
    <location>
        <begin position="185"/>
        <end position="202"/>
    </location>
</feature>
<dbReference type="Gene3D" id="3.40.50.80">
    <property type="entry name" value="Nucleotide-binding domain of ferredoxin-NADP reductase (FNR) module"/>
    <property type="match status" value="1"/>
</dbReference>
<dbReference type="EMBL" id="KK583193">
    <property type="protein sequence ID" value="KDO33277.1"/>
    <property type="molecule type" value="Genomic_DNA"/>
</dbReference>
<dbReference type="InterPro" id="IPR013130">
    <property type="entry name" value="Fe3_Rdtase_TM_dom"/>
</dbReference>
<feature type="transmembrane region" description="Helical" evidence="6">
    <location>
        <begin position="322"/>
        <end position="339"/>
    </location>
</feature>
<dbReference type="Pfam" id="PF08022">
    <property type="entry name" value="FAD_binding_8"/>
    <property type="match status" value="1"/>
</dbReference>
<keyword evidence="3 6" id="KW-1133">Transmembrane helix</keyword>
<dbReference type="GO" id="GO:0005886">
    <property type="term" value="C:plasma membrane"/>
    <property type="evidence" value="ECO:0007669"/>
    <property type="project" value="TreeGrafter"/>
</dbReference>
<keyword evidence="9" id="KW-1185">Reference proteome</keyword>
<evidence type="ECO:0000256" key="5">
    <source>
        <dbReference type="ARBA" id="ARBA00023136"/>
    </source>
</evidence>
<feature type="transmembrane region" description="Helical" evidence="6">
    <location>
        <begin position="560"/>
        <end position="579"/>
    </location>
</feature>
<dbReference type="PANTHER" id="PTHR11972:SF193">
    <property type="entry name" value="FAD-BINDING FR-TYPE DOMAIN-CONTAINING PROTEIN"/>
    <property type="match status" value="1"/>
</dbReference>
<dbReference type="InterPro" id="IPR039261">
    <property type="entry name" value="FNR_nucleotide-bd"/>
</dbReference>
<dbReference type="InterPro" id="IPR013112">
    <property type="entry name" value="FAD-bd_8"/>
</dbReference>
<accession>A0A067D2M8</accession>